<dbReference type="STRING" id="47428.A0A284QWZ4"/>
<keyword evidence="2" id="KW-1185">Reference proteome</keyword>
<evidence type="ECO:0000313" key="1">
    <source>
        <dbReference type="EMBL" id="SJL00986.1"/>
    </source>
</evidence>
<name>A0A284QWZ4_ARMOS</name>
<sequence length="175" mass="19799">MLPDDAFFASNPKGSYQNTVLEGDPGHGVWDDEEATIAPPEYAEANRWTNRPMLQFLRRCLQQYVLLSASGNVATFLGSISNIFMRRWPPVCENIFIDPQGKARSIPSELIDTENSPKDAPFPRIDKGYLDLGPNLCVDGCALVMLMPELRIRLGNVLEYICYQVKQWFQNNKKG</sequence>
<dbReference type="OrthoDB" id="2683861at2759"/>
<dbReference type="Proteomes" id="UP000219338">
    <property type="component" value="Unassembled WGS sequence"/>
</dbReference>
<dbReference type="EMBL" id="FUEG01000003">
    <property type="protein sequence ID" value="SJL00986.1"/>
    <property type="molecule type" value="Genomic_DNA"/>
</dbReference>
<evidence type="ECO:0000313" key="2">
    <source>
        <dbReference type="Proteomes" id="UP000219338"/>
    </source>
</evidence>
<dbReference type="AlphaFoldDB" id="A0A284QWZ4"/>
<reference evidence="2" key="1">
    <citation type="journal article" date="2017" name="Nat. Ecol. Evol.">
        <title>Genome expansion and lineage-specific genetic innovations in the forest pathogenic fungi Armillaria.</title>
        <authorList>
            <person name="Sipos G."/>
            <person name="Prasanna A.N."/>
            <person name="Walter M.C."/>
            <person name="O'Connor E."/>
            <person name="Balint B."/>
            <person name="Krizsan K."/>
            <person name="Kiss B."/>
            <person name="Hess J."/>
            <person name="Varga T."/>
            <person name="Slot J."/>
            <person name="Riley R."/>
            <person name="Boka B."/>
            <person name="Rigling D."/>
            <person name="Barry K."/>
            <person name="Lee J."/>
            <person name="Mihaltcheva S."/>
            <person name="LaButti K."/>
            <person name="Lipzen A."/>
            <person name="Waldron R."/>
            <person name="Moloney N.M."/>
            <person name="Sperisen C."/>
            <person name="Kredics L."/>
            <person name="Vagvoelgyi C."/>
            <person name="Patrignani A."/>
            <person name="Fitzpatrick D."/>
            <person name="Nagy I."/>
            <person name="Doyle S."/>
            <person name="Anderson J.B."/>
            <person name="Grigoriev I.V."/>
            <person name="Gueldener U."/>
            <person name="Muensterkoetter M."/>
            <person name="Nagy L.G."/>
        </authorList>
    </citation>
    <scope>NUCLEOTIDE SEQUENCE [LARGE SCALE GENOMIC DNA]</scope>
    <source>
        <strain evidence="2">C18/9</strain>
    </source>
</reference>
<gene>
    <name evidence="1" type="ORF">ARMOST_04300</name>
</gene>
<accession>A0A284QWZ4</accession>
<protein>
    <submittedName>
        <fullName evidence="1">Uncharacterized protein</fullName>
    </submittedName>
</protein>
<proteinExistence type="predicted"/>
<organism evidence="1 2">
    <name type="scientific">Armillaria ostoyae</name>
    <name type="common">Armillaria root rot fungus</name>
    <dbReference type="NCBI Taxonomy" id="47428"/>
    <lineage>
        <taxon>Eukaryota</taxon>
        <taxon>Fungi</taxon>
        <taxon>Dikarya</taxon>
        <taxon>Basidiomycota</taxon>
        <taxon>Agaricomycotina</taxon>
        <taxon>Agaricomycetes</taxon>
        <taxon>Agaricomycetidae</taxon>
        <taxon>Agaricales</taxon>
        <taxon>Marasmiineae</taxon>
        <taxon>Physalacriaceae</taxon>
        <taxon>Armillaria</taxon>
    </lineage>
</organism>